<name>A0A501PP88_9PROT</name>
<dbReference type="Gene3D" id="2.70.70.10">
    <property type="entry name" value="Glucose Permease (Domain IIA)"/>
    <property type="match status" value="1"/>
</dbReference>
<evidence type="ECO:0000313" key="3">
    <source>
        <dbReference type="EMBL" id="TPD61912.1"/>
    </source>
</evidence>
<keyword evidence="1" id="KW-0732">Signal</keyword>
<gene>
    <name evidence="3" type="ORF">FIV46_06820</name>
</gene>
<proteinExistence type="predicted"/>
<feature type="domain" description="M23ase beta-sheet core" evidence="2">
    <location>
        <begin position="166"/>
        <end position="260"/>
    </location>
</feature>
<dbReference type="CDD" id="cd12797">
    <property type="entry name" value="M23_peptidase"/>
    <property type="match status" value="1"/>
</dbReference>
<keyword evidence="4" id="KW-1185">Reference proteome</keyword>
<organism evidence="3 4">
    <name type="scientific">Emcibacter nanhaiensis</name>
    <dbReference type="NCBI Taxonomy" id="1505037"/>
    <lineage>
        <taxon>Bacteria</taxon>
        <taxon>Pseudomonadati</taxon>
        <taxon>Pseudomonadota</taxon>
        <taxon>Alphaproteobacteria</taxon>
        <taxon>Emcibacterales</taxon>
        <taxon>Emcibacteraceae</taxon>
        <taxon>Emcibacter</taxon>
    </lineage>
</organism>
<dbReference type="InterPro" id="IPR011055">
    <property type="entry name" value="Dup_hybrid_motif"/>
</dbReference>
<comment type="caution">
    <text evidence="3">The sequence shown here is derived from an EMBL/GenBank/DDBJ whole genome shotgun (WGS) entry which is preliminary data.</text>
</comment>
<dbReference type="AlphaFoldDB" id="A0A501PP88"/>
<dbReference type="Proteomes" id="UP000319148">
    <property type="component" value="Unassembled WGS sequence"/>
</dbReference>
<dbReference type="FunFam" id="2.70.70.10:FF:000019">
    <property type="entry name" value="M23 family peptidase"/>
    <property type="match status" value="1"/>
</dbReference>
<dbReference type="InterPro" id="IPR050570">
    <property type="entry name" value="Cell_wall_metabolism_enzyme"/>
</dbReference>
<reference evidence="4" key="1">
    <citation type="submission" date="2019-06" db="EMBL/GenBank/DDBJ databases">
        <title>The complete genome of Emcibacter congregatus ZYLT.</title>
        <authorList>
            <person name="Zhao Z."/>
        </authorList>
    </citation>
    <scope>NUCLEOTIDE SEQUENCE [LARGE SCALE GENOMIC DNA]</scope>
    <source>
        <strain evidence="4">MCCC 1A06723</strain>
    </source>
</reference>
<feature type="chain" id="PRO_5021273502" evidence="1">
    <location>
        <begin position="18"/>
        <end position="269"/>
    </location>
</feature>
<protein>
    <submittedName>
        <fullName evidence="3">M23 family metallopeptidase</fullName>
    </submittedName>
</protein>
<dbReference type="EMBL" id="VFIY01000005">
    <property type="protein sequence ID" value="TPD61912.1"/>
    <property type="molecule type" value="Genomic_DNA"/>
</dbReference>
<dbReference type="PANTHER" id="PTHR21666:SF285">
    <property type="entry name" value="M23 FAMILY METALLOPEPTIDASE"/>
    <property type="match status" value="1"/>
</dbReference>
<evidence type="ECO:0000259" key="2">
    <source>
        <dbReference type="Pfam" id="PF01551"/>
    </source>
</evidence>
<evidence type="ECO:0000256" key="1">
    <source>
        <dbReference type="SAM" id="SignalP"/>
    </source>
</evidence>
<feature type="signal peptide" evidence="1">
    <location>
        <begin position="1"/>
        <end position="17"/>
    </location>
</feature>
<dbReference type="SUPFAM" id="SSF51261">
    <property type="entry name" value="Duplicated hybrid motif"/>
    <property type="match status" value="1"/>
</dbReference>
<evidence type="ECO:0000313" key="4">
    <source>
        <dbReference type="Proteomes" id="UP000319148"/>
    </source>
</evidence>
<accession>A0A501PP88</accession>
<dbReference type="PANTHER" id="PTHR21666">
    <property type="entry name" value="PEPTIDASE-RELATED"/>
    <property type="match status" value="1"/>
</dbReference>
<dbReference type="OrthoDB" id="9815245at2"/>
<dbReference type="Pfam" id="PF01551">
    <property type="entry name" value="Peptidase_M23"/>
    <property type="match status" value="1"/>
</dbReference>
<dbReference type="GO" id="GO:0004222">
    <property type="term" value="F:metalloendopeptidase activity"/>
    <property type="evidence" value="ECO:0007669"/>
    <property type="project" value="TreeGrafter"/>
</dbReference>
<dbReference type="RefSeq" id="WP_139939759.1">
    <property type="nucleotide sequence ID" value="NZ_JBHSYP010000003.1"/>
</dbReference>
<dbReference type="InterPro" id="IPR016047">
    <property type="entry name" value="M23ase_b-sheet_dom"/>
</dbReference>
<sequence>MKLRLLCLLALMIPAVAAAGEFRVPENLTQGGFYVGKAPEEAEVWFKGRRIRTTPAGYFPFGLNWKEGKEISFRVVNGDGSEKDYSFAVREQKYDVSVVDGLPPKMVTPPPEVQDRIRKDALKVKAARKNDSDLADFGKPMVWPLKGRVSGHFGNHRILNGKPRSPHTGMDIAAPEGAPVVAPWGGKVTMVADLYYTGNTVIIDHGYGVSTVYCHLSSVAVEEGQQIEQGADLGRVGMTGRATGPHLHWGLNWYAERLNPELSLPEIDN</sequence>